<comment type="caution">
    <text evidence="1">The sequence shown here is derived from an EMBL/GenBank/DDBJ whole genome shotgun (WGS) entry which is preliminary data.</text>
</comment>
<evidence type="ECO:0008006" key="3">
    <source>
        <dbReference type="Google" id="ProtNLM"/>
    </source>
</evidence>
<accession>A0ABN1J1C2</accession>
<evidence type="ECO:0000313" key="2">
    <source>
        <dbReference type="Proteomes" id="UP001501523"/>
    </source>
</evidence>
<name>A0ABN1J1C2_9GAMM</name>
<gene>
    <name evidence="1" type="ORF">GCM10009105_38460</name>
</gene>
<evidence type="ECO:0000313" key="1">
    <source>
        <dbReference type="EMBL" id="GAA0725434.1"/>
    </source>
</evidence>
<keyword evidence="2" id="KW-1185">Reference proteome</keyword>
<sequence>MSVARPNSYAPFLVRFTPVVGALPGGATVATLSIDYNGDGVDDVINPAPGTPLTYLATQPNLYAARLTVVDSNHVSYTAYAHYIAADFKRQNGMLCDVYGYLKQRLTAQDTAGALNAIDPHAQDEFQPLFSNNTSTLPAYVANLGNIVDGYVSDRNANFIVVRQNTDLTLSGYQMEFSQGADGTWRISGM</sequence>
<protein>
    <recommendedName>
        <fullName evidence="3">VCBS repeat-containing protein</fullName>
    </recommendedName>
</protein>
<dbReference type="EMBL" id="BAAAEU010000043">
    <property type="protein sequence ID" value="GAA0725434.1"/>
    <property type="molecule type" value="Genomic_DNA"/>
</dbReference>
<proteinExistence type="predicted"/>
<organism evidence="1 2">
    <name type="scientific">Dokdonella soli</name>
    <dbReference type="NCBI Taxonomy" id="529810"/>
    <lineage>
        <taxon>Bacteria</taxon>
        <taxon>Pseudomonadati</taxon>
        <taxon>Pseudomonadota</taxon>
        <taxon>Gammaproteobacteria</taxon>
        <taxon>Lysobacterales</taxon>
        <taxon>Rhodanobacteraceae</taxon>
        <taxon>Dokdonella</taxon>
    </lineage>
</organism>
<dbReference type="Proteomes" id="UP001501523">
    <property type="component" value="Unassembled WGS sequence"/>
</dbReference>
<reference evidence="1 2" key="1">
    <citation type="journal article" date="2019" name="Int. J. Syst. Evol. Microbiol.">
        <title>The Global Catalogue of Microorganisms (GCM) 10K type strain sequencing project: providing services to taxonomists for standard genome sequencing and annotation.</title>
        <authorList>
            <consortium name="The Broad Institute Genomics Platform"/>
            <consortium name="The Broad Institute Genome Sequencing Center for Infectious Disease"/>
            <person name="Wu L."/>
            <person name="Ma J."/>
        </authorList>
    </citation>
    <scope>NUCLEOTIDE SEQUENCE [LARGE SCALE GENOMIC DNA]</scope>
    <source>
        <strain evidence="1 2">JCM 15421</strain>
    </source>
</reference>